<protein>
    <submittedName>
        <fullName evidence="1">Metallophosphoesterase</fullName>
    </submittedName>
</protein>
<organism evidence="1 2">
    <name type="scientific">Brunnivagina elsteri CCALA 953</name>
    <dbReference type="NCBI Taxonomy" id="987040"/>
    <lineage>
        <taxon>Bacteria</taxon>
        <taxon>Bacillati</taxon>
        <taxon>Cyanobacteriota</taxon>
        <taxon>Cyanophyceae</taxon>
        <taxon>Nostocales</taxon>
        <taxon>Calotrichaceae</taxon>
        <taxon>Brunnivagina</taxon>
    </lineage>
</organism>
<comment type="caution">
    <text evidence="1">The sequence shown here is derived from an EMBL/GenBank/DDBJ whole genome shotgun (WGS) entry which is preliminary data.</text>
</comment>
<dbReference type="InterPro" id="IPR051918">
    <property type="entry name" value="STPP_CPPED1"/>
</dbReference>
<name>A0A2A2TFH2_9CYAN</name>
<dbReference type="SUPFAM" id="SSF56300">
    <property type="entry name" value="Metallo-dependent phosphatases"/>
    <property type="match status" value="1"/>
</dbReference>
<dbReference type="Gene3D" id="3.60.21.10">
    <property type="match status" value="2"/>
</dbReference>
<keyword evidence="2" id="KW-1185">Reference proteome</keyword>
<dbReference type="OrthoDB" id="500534at2"/>
<accession>A0A2A2TFH2</accession>
<dbReference type="EMBL" id="NTFS01000239">
    <property type="protein sequence ID" value="PAX52441.1"/>
    <property type="molecule type" value="Genomic_DNA"/>
</dbReference>
<dbReference type="PANTHER" id="PTHR43143">
    <property type="entry name" value="METALLOPHOSPHOESTERASE, CALCINEURIN SUPERFAMILY"/>
    <property type="match status" value="1"/>
</dbReference>
<dbReference type="Proteomes" id="UP000218238">
    <property type="component" value="Unassembled WGS sequence"/>
</dbReference>
<dbReference type="PANTHER" id="PTHR43143:SF1">
    <property type="entry name" value="SERINE_THREONINE-PROTEIN PHOSPHATASE CPPED1"/>
    <property type="match status" value="1"/>
</dbReference>
<dbReference type="RefSeq" id="WP_095723259.1">
    <property type="nucleotide sequence ID" value="NZ_NTFS01000239.1"/>
</dbReference>
<sequence>MKLISEAPISLRIQKMKERVLWQHPSIIQRSIDQTCMVLDDGKQDNPDFSFMVIGDSGTKPHHDFHPQRRVAEMMLPHLDECSFVLHTGDVMYVVGSHEYYPQNFIEPYRQFLEGGESPKHIAFDRMIFKTPILPVLGNHDYYDVPLMSRLVYGSTLMLRRLFKYKDIEIGWHGSGGGNAYARAFIDCLDVAKSPQMLAEHLDTFYSAKTNTGRCLRYEPGFFTRVPNRYYTFRYGGIDFFALDSDTFNLPSPIPATKEGESNRRELEKNRRAIEVEEIQILDARAKLNPDNPEDVEQFDALNAKLNQIDEIKIDIEKQLGASSTHLIDWEQLNWLKQRLIESWHTEEVRGRILYFHHPPYVTEASKWHQAQTLAVRHRLREVFDAVAQTLGSRNGERPIVDLIFNGHAHCLEYLRTTDTGHADSHINCIVSGGSGHRPRRQRQEGNELMERFIVSADGSDSPHRKVADSYLFVGRNGYDFLKKLPYSFVRIDVKAGNPPKFIVRPFVTERYQGEWFDIPMESFEL</sequence>
<evidence type="ECO:0000313" key="2">
    <source>
        <dbReference type="Proteomes" id="UP000218238"/>
    </source>
</evidence>
<dbReference type="InterPro" id="IPR029052">
    <property type="entry name" value="Metallo-depent_PP-like"/>
</dbReference>
<evidence type="ECO:0000313" key="1">
    <source>
        <dbReference type="EMBL" id="PAX52441.1"/>
    </source>
</evidence>
<proteinExistence type="predicted"/>
<gene>
    <name evidence="1" type="ORF">CK510_19365</name>
</gene>
<dbReference type="AlphaFoldDB" id="A0A2A2TFH2"/>
<reference evidence="1 2" key="1">
    <citation type="submission" date="2017-08" db="EMBL/GenBank/DDBJ databases">
        <title>Draft genome sequence of filamentous cyanobacterium Calothrix elsteri CCALA 953.</title>
        <authorList>
            <person name="Gagunashvili A.N."/>
            <person name="Elster J."/>
            <person name="Andresson O.S."/>
        </authorList>
    </citation>
    <scope>NUCLEOTIDE SEQUENCE [LARGE SCALE GENOMIC DNA]</scope>
    <source>
        <strain evidence="1 2">CCALA 953</strain>
    </source>
</reference>